<dbReference type="AlphaFoldDB" id="A0A450T6D0"/>
<name>A0A450T6D0_9GAMM</name>
<evidence type="ECO:0000256" key="3">
    <source>
        <dbReference type="PIRSR" id="PIRSR000390-1"/>
    </source>
</evidence>
<dbReference type="PANTHER" id="PTHR30244">
    <property type="entry name" value="TRANSAMINASE"/>
    <property type="match status" value="1"/>
</dbReference>
<reference evidence="6" key="1">
    <citation type="submission" date="2019-02" db="EMBL/GenBank/DDBJ databases">
        <authorList>
            <person name="Gruber-Vodicka R. H."/>
            <person name="Seah K. B. B."/>
        </authorList>
    </citation>
    <scope>NUCLEOTIDE SEQUENCE</scope>
    <source>
        <strain evidence="6">BECK_DK161</strain>
    </source>
</reference>
<dbReference type="GO" id="GO:0030170">
    <property type="term" value="F:pyridoxal phosphate binding"/>
    <property type="evidence" value="ECO:0007669"/>
    <property type="project" value="TreeGrafter"/>
</dbReference>
<dbReference type="SUPFAM" id="SSF53383">
    <property type="entry name" value="PLP-dependent transferases"/>
    <property type="match status" value="1"/>
</dbReference>
<dbReference type="EMBL" id="CAADEY010000093">
    <property type="protein sequence ID" value="VFJ62066.1"/>
    <property type="molecule type" value="Genomic_DNA"/>
</dbReference>
<keyword evidence="1 4" id="KW-0663">Pyridoxal phosphate</keyword>
<sequence length="378" mass="41934">MTSLRPPLYVSRPLLPELSQLNGLMSEIWESRTVTNGGPFHNRLEAELEVFLGVPTVKLFNNATIALLAALKLFELPRDSEIITTPLTFAATAHAIVWNGHKPVFADINPNSLTLDPEAVEAAITPKTSAILGVHVYGNVCDHDGLRDIARRHGLRLIYDAAHAFGVTVDNVPIATLGDASVFSFHATKLFTTLEGGAIATPHASFSDTLYFLRNFGIKNEEEVVAIGINGKMNEVQAAIGLLNLPLVDEERQSRARLRQRYKESLGHLPGLTFQPEYPHVQRSEQYFPLIIDAEVFGASRDDIYAALRARNIHPRKYFHPICTDFQCYRDYPIISTLRKPTAETVKSRLLCLPFFSGVTEEDVGEIAETFEALCAPL</sequence>
<evidence type="ECO:0000256" key="1">
    <source>
        <dbReference type="ARBA" id="ARBA00022898"/>
    </source>
</evidence>
<dbReference type="Gene3D" id="3.40.640.10">
    <property type="entry name" value="Type I PLP-dependent aspartate aminotransferase-like (Major domain)"/>
    <property type="match status" value="1"/>
</dbReference>
<feature type="active site" description="Proton acceptor" evidence="3">
    <location>
        <position position="189"/>
    </location>
</feature>
<dbReference type="PANTHER" id="PTHR30244:SF9">
    <property type="entry name" value="PROTEIN RV3402C"/>
    <property type="match status" value="1"/>
</dbReference>
<evidence type="ECO:0000256" key="4">
    <source>
        <dbReference type="PIRSR" id="PIRSR000390-2"/>
    </source>
</evidence>
<dbReference type="InterPro" id="IPR015424">
    <property type="entry name" value="PyrdxlP-dep_Trfase"/>
</dbReference>
<gene>
    <name evidence="6" type="ORF">BECKDK2373C_GA0170839_109320</name>
</gene>
<dbReference type="InterPro" id="IPR000653">
    <property type="entry name" value="DegT/StrS_aminotransferase"/>
</dbReference>
<organism evidence="6">
    <name type="scientific">Candidatus Kentrum sp. DK</name>
    <dbReference type="NCBI Taxonomy" id="2126562"/>
    <lineage>
        <taxon>Bacteria</taxon>
        <taxon>Pseudomonadati</taxon>
        <taxon>Pseudomonadota</taxon>
        <taxon>Gammaproteobacteria</taxon>
        <taxon>Candidatus Kentrum</taxon>
    </lineage>
</organism>
<evidence type="ECO:0000256" key="5">
    <source>
        <dbReference type="RuleBase" id="RU004508"/>
    </source>
</evidence>
<evidence type="ECO:0000256" key="2">
    <source>
        <dbReference type="ARBA" id="ARBA00037999"/>
    </source>
</evidence>
<proteinExistence type="inferred from homology"/>
<evidence type="ECO:0000313" key="6">
    <source>
        <dbReference type="EMBL" id="VFJ62066.1"/>
    </source>
</evidence>
<dbReference type="CDD" id="cd00616">
    <property type="entry name" value="AHBA_syn"/>
    <property type="match status" value="1"/>
</dbReference>
<dbReference type="Pfam" id="PF01041">
    <property type="entry name" value="DegT_DnrJ_EryC1"/>
    <property type="match status" value="1"/>
</dbReference>
<feature type="modified residue" description="N6-(pyridoxal phosphate)lysine" evidence="4">
    <location>
        <position position="189"/>
    </location>
</feature>
<dbReference type="GO" id="GO:0000271">
    <property type="term" value="P:polysaccharide biosynthetic process"/>
    <property type="evidence" value="ECO:0007669"/>
    <property type="project" value="TreeGrafter"/>
</dbReference>
<dbReference type="GO" id="GO:0008483">
    <property type="term" value="F:transaminase activity"/>
    <property type="evidence" value="ECO:0007669"/>
    <property type="project" value="TreeGrafter"/>
</dbReference>
<accession>A0A450T6D0</accession>
<comment type="similarity">
    <text evidence="2 5">Belongs to the DegT/DnrJ/EryC1 family.</text>
</comment>
<dbReference type="PIRSF" id="PIRSF000390">
    <property type="entry name" value="PLP_StrS"/>
    <property type="match status" value="1"/>
</dbReference>
<protein>
    <submittedName>
        <fullName evidence="6">dTDP-4-amino-4,6-dideoxygalactose transaminase</fullName>
    </submittedName>
</protein>
<dbReference type="InterPro" id="IPR015421">
    <property type="entry name" value="PyrdxlP-dep_Trfase_major"/>
</dbReference>